<proteinExistence type="predicted"/>
<protein>
    <submittedName>
        <fullName evidence="1">Uncharacterized protein</fullName>
    </submittedName>
</protein>
<accession>A0A2P2NFS6</accession>
<reference evidence="1" key="1">
    <citation type="submission" date="2018-02" db="EMBL/GenBank/DDBJ databases">
        <title>Rhizophora mucronata_Transcriptome.</title>
        <authorList>
            <person name="Meera S.P."/>
            <person name="Sreeshan A."/>
            <person name="Augustine A."/>
        </authorList>
    </citation>
    <scope>NUCLEOTIDE SEQUENCE</scope>
    <source>
        <tissue evidence="1">Leaf</tissue>
    </source>
</reference>
<name>A0A2P2NFS6_RHIMU</name>
<organism evidence="1">
    <name type="scientific">Rhizophora mucronata</name>
    <name type="common">Asiatic mangrove</name>
    <dbReference type="NCBI Taxonomy" id="61149"/>
    <lineage>
        <taxon>Eukaryota</taxon>
        <taxon>Viridiplantae</taxon>
        <taxon>Streptophyta</taxon>
        <taxon>Embryophyta</taxon>
        <taxon>Tracheophyta</taxon>
        <taxon>Spermatophyta</taxon>
        <taxon>Magnoliopsida</taxon>
        <taxon>eudicotyledons</taxon>
        <taxon>Gunneridae</taxon>
        <taxon>Pentapetalae</taxon>
        <taxon>rosids</taxon>
        <taxon>fabids</taxon>
        <taxon>Malpighiales</taxon>
        <taxon>Rhizophoraceae</taxon>
        <taxon>Rhizophora</taxon>
    </lineage>
</organism>
<evidence type="ECO:0000313" key="1">
    <source>
        <dbReference type="EMBL" id="MBX41335.1"/>
    </source>
</evidence>
<sequence>MELGWSYSLANEG</sequence>
<dbReference type="EMBL" id="GGEC01060851">
    <property type="protein sequence ID" value="MBX41335.1"/>
    <property type="molecule type" value="Transcribed_RNA"/>
</dbReference>